<reference evidence="1" key="1">
    <citation type="journal article" date="2023" name="Science">
        <title>Genome structures resolve the early diversification of teleost fishes.</title>
        <authorList>
            <person name="Parey E."/>
            <person name="Louis A."/>
            <person name="Montfort J."/>
            <person name="Bouchez O."/>
            <person name="Roques C."/>
            <person name="Iampietro C."/>
            <person name="Lluch J."/>
            <person name="Castinel A."/>
            <person name="Donnadieu C."/>
            <person name="Desvignes T."/>
            <person name="Floi Bucao C."/>
            <person name="Jouanno E."/>
            <person name="Wen M."/>
            <person name="Mejri S."/>
            <person name="Dirks R."/>
            <person name="Jansen H."/>
            <person name="Henkel C."/>
            <person name="Chen W.J."/>
            <person name="Zahm M."/>
            <person name="Cabau C."/>
            <person name="Klopp C."/>
            <person name="Thompson A.W."/>
            <person name="Robinson-Rechavi M."/>
            <person name="Braasch I."/>
            <person name="Lecointre G."/>
            <person name="Bobe J."/>
            <person name="Postlethwait J.H."/>
            <person name="Berthelot C."/>
            <person name="Roest Crollius H."/>
            <person name="Guiguen Y."/>
        </authorList>
    </citation>
    <scope>NUCLEOTIDE SEQUENCE</scope>
    <source>
        <strain evidence="1">Concon-B</strain>
    </source>
</reference>
<protein>
    <submittedName>
        <fullName evidence="1">Uncharacterized protein</fullName>
    </submittedName>
</protein>
<evidence type="ECO:0000313" key="1">
    <source>
        <dbReference type="EMBL" id="KAJ8267716.1"/>
    </source>
</evidence>
<accession>A0A9Q1HWY5</accession>
<comment type="caution">
    <text evidence="1">The sequence shown here is derived from an EMBL/GenBank/DDBJ whole genome shotgun (WGS) entry which is preliminary data.</text>
</comment>
<evidence type="ECO:0000313" key="2">
    <source>
        <dbReference type="Proteomes" id="UP001152803"/>
    </source>
</evidence>
<dbReference type="EMBL" id="JAFJMO010000009">
    <property type="protein sequence ID" value="KAJ8267716.1"/>
    <property type="molecule type" value="Genomic_DNA"/>
</dbReference>
<sequence length="76" mass="8728">MAWLTSEQTERALALLFPPECCRVDWNNERELCRRSTGAHQELLRTAETARENTLDRLHRNFDTGLQTDSGHAMGV</sequence>
<dbReference type="AlphaFoldDB" id="A0A9Q1HWY5"/>
<gene>
    <name evidence="1" type="ORF">COCON_G00128880</name>
</gene>
<organism evidence="1 2">
    <name type="scientific">Conger conger</name>
    <name type="common">Conger eel</name>
    <name type="synonym">Muraena conger</name>
    <dbReference type="NCBI Taxonomy" id="82655"/>
    <lineage>
        <taxon>Eukaryota</taxon>
        <taxon>Metazoa</taxon>
        <taxon>Chordata</taxon>
        <taxon>Craniata</taxon>
        <taxon>Vertebrata</taxon>
        <taxon>Euteleostomi</taxon>
        <taxon>Actinopterygii</taxon>
        <taxon>Neopterygii</taxon>
        <taxon>Teleostei</taxon>
        <taxon>Anguilliformes</taxon>
        <taxon>Congridae</taxon>
        <taxon>Conger</taxon>
    </lineage>
</organism>
<keyword evidence="2" id="KW-1185">Reference proteome</keyword>
<proteinExistence type="predicted"/>
<dbReference type="Proteomes" id="UP001152803">
    <property type="component" value="Unassembled WGS sequence"/>
</dbReference>
<name>A0A9Q1HWY5_CONCO</name>